<keyword evidence="13" id="KW-1185">Reference proteome</keyword>
<organism evidence="12 13">
    <name type="scientific">Alkalibaculum bacchi</name>
    <dbReference type="NCBI Taxonomy" id="645887"/>
    <lineage>
        <taxon>Bacteria</taxon>
        <taxon>Bacillati</taxon>
        <taxon>Bacillota</taxon>
        <taxon>Clostridia</taxon>
        <taxon>Eubacteriales</taxon>
        <taxon>Eubacteriaceae</taxon>
        <taxon>Alkalibaculum</taxon>
    </lineage>
</organism>
<dbReference type="PROSITE" id="PS01079">
    <property type="entry name" value="MOCF_BIOSYNTHESIS_2"/>
    <property type="match status" value="1"/>
</dbReference>
<dbReference type="PANTHER" id="PTHR10192:SF5">
    <property type="entry name" value="GEPHYRIN"/>
    <property type="match status" value="1"/>
</dbReference>
<dbReference type="GO" id="GO:0046872">
    <property type="term" value="F:metal ion binding"/>
    <property type="evidence" value="ECO:0007669"/>
    <property type="project" value="UniProtKB-UniRule"/>
</dbReference>
<dbReference type="InterPro" id="IPR036425">
    <property type="entry name" value="MoaB/Mog-like_dom_sf"/>
</dbReference>
<comment type="cofactor">
    <cofactor evidence="10">
        <name>Mg(2+)</name>
        <dbReference type="ChEBI" id="CHEBI:18420"/>
    </cofactor>
</comment>
<dbReference type="SUPFAM" id="SSF53218">
    <property type="entry name" value="Molybdenum cofactor biosynthesis proteins"/>
    <property type="match status" value="1"/>
</dbReference>
<evidence type="ECO:0000256" key="7">
    <source>
        <dbReference type="ARBA" id="ARBA00022505"/>
    </source>
</evidence>
<comment type="function">
    <text evidence="1 10">Catalyzes the insertion of molybdate into adenylated molybdopterin with the concomitant release of AMP.</text>
</comment>
<dbReference type="AlphaFoldDB" id="A0A366I5N3"/>
<evidence type="ECO:0000256" key="4">
    <source>
        <dbReference type="ARBA" id="ARBA00010763"/>
    </source>
</evidence>
<evidence type="ECO:0000256" key="5">
    <source>
        <dbReference type="ARBA" id="ARBA00013269"/>
    </source>
</evidence>
<comment type="caution">
    <text evidence="12">The sequence shown here is derived from an EMBL/GenBank/DDBJ whole genome shotgun (WGS) entry which is preliminary data.</text>
</comment>
<dbReference type="GO" id="GO:0006777">
    <property type="term" value="P:Mo-molybdopterin cofactor biosynthetic process"/>
    <property type="evidence" value="ECO:0007669"/>
    <property type="project" value="UniProtKB-UniRule"/>
</dbReference>
<dbReference type="InterPro" id="IPR036135">
    <property type="entry name" value="MoeA_linker/N_sf"/>
</dbReference>
<dbReference type="InterPro" id="IPR001453">
    <property type="entry name" value="MoaB/Mog_dom"/>
</dbReference>
<feature type="domain" description="MoaB/Mog" evidence="11">
    <location>
        <begin position="187"/>
        <end position="328"/>
    </location>
</feature>
<evidence type="ECO:0000256" key="2">
    <source>
        <dbReference type="ARBA" id="ARBA00003487"/>
    </source>
</evidence>
<keyword evidence="10" id="KW-0479">Metal-binding</keyword>
<sequence>MKLLKVDTLEEARKKLHSAVQWSLLDTEEITIQSSIDRVLAQDIYSPCMVPEFPRSTVDGYAVIAKDTMGASDSLPVFLDIVEEIEIGYPSTHVLKSGQCAYVPTGGMVPEGADAMVMVEYSELFDEVKVAIYSTVSSGSNIISIGEDRKEGQLMLKKGTLVRAQEVGTLASVGIETVKVYKMPTLTIISTGDELVGLKDQAKLGQIHDINTYAIESMATKQGFKVKQTYVLKDEEELLQKAVSQAMEDSDIVVVSGGSSQGKKDITAKVLNELSQPGVFTHGIALKPGKPTILGVDDKSKTILIGLPGHPAAALIVFQLIVVWLKETFEERPKNIQVLAKMETNVASAPGRLTCQLVKLIQSNGAYIARPILGKSGLMSTLTESDGYIFIDQNHEGLNVGEMVYVHLL</sequence>
<proteinExistence type="inferred from homology"/>
<dbReference type="Proteomes" id="UP000253490">
    <property type="component" value="Unassembled WGS sequence"/>
</dbReference>
<dbReference type="SUPFAM" id="SSF63882">
    <property type="entry name" value="MoeA N-terminal region -like"/>
    <property type="match status" value="1"/>
</dbReference>
<protein>
    <recommendedName>
        <fullName evidence="6 10">Molybdopterin molybdenumtransferase</fullName>
        <ecNumber evidence="5 10">2.10.1.1</ecNumber>
    </recommendedName>
</protein>
<gene>
    <name evidence="12" type="ORF">DES36_11149</name>
</gene>
<comment type="similarity">
    <text evidence="4 10">Belongs to the MoeA family.</text>
</comment>
<dbReference type="Gene3D" id="2.40.340.10">
    <property type="entry name" value="MoeA, C-terminal, domain IV"/>
    <property type="match status" value="1"/>
</dbReference>
<dbReference type="Gene3D" id="3.90.105.10">
    <property type="entry name" value="Molybdopterin biosynthesis moea protein, domain 2"/>
    <property type="match status" value="1"/>
</dbReference>
<keyword evidence="10 12" id="KW-0808">Transferase</keyword>
<dbReference type="InterPro" id="IPR038987">
    <property type="entry name" value="MoeA-like"/>
</dbReference>
<evidence type="ECO:0000256" key="6">
    <source>
        <dbReference type="ARBA" id="ARBA00021108"/>
    </source>
</evidence>
<evidence type="ECO:0000256" key="3">
    <source>
        <dbReference type="ARBA" id="ARBA00005046"/>
    </source>
</evidence>
<dbReference type="Pfam" id="PF03453">
    <property type="entry name" value="MoeA_N"/>
    <property type="match status" value="1"/>
</dbReference>
<dbReference type="InterPro" id="IPR008284">
    <property type="entry name" value="MoCF_biosynth_CS"/>
</dbReference>
<dbReference type="Gene3D" id="3.40.980.10">
    <property type="entry name" value="MoaB/Mog-like domain"/>
    <property type="match status" value="1"/>
</dbReference>
<dbReference type="RefSeq" id="WP_113920937.1">
    <property type="nucleotide sequence ID" value="NZ_CALNCS010000182.1"/>
</dbReference>
<comment type="pathway">
    <text evidence="3 10">Cofactor biosynthesis; molybdopterin biosynthesis.</text>
</comment>
<dbReference type="EMBL" id="QNRX01000011">
    <property type="protein sequence ID" value="RBP62617.1"/>
    <property type="molecule type" value="Genomic_DNA"/>
</dbReference>
<dbReference type="OrthoDB" id="9804758at2"/>
<dbReference type="Pfam" id="PF00994">
    <property type="entry name" value="MoCF_biosynth"/>
    <property type="match status" value="1"/>
</dbReference>
<dbReference type="NCBIfam" id="NF045515">
    <property type="entry name" value="Glp_gephyrin"/>
    <property type="match status" value="1"/>
</dbReference>
<dbReference type="InterPro" id="IPR005111">
    <property type="entry name" value="MoeA_C_domain_IV"/>
</dbReference>
<evidence type="ECO:0000256" key="8">
    <source>
        <dbReference type="ARBA" id="ARBA00023150"/>
    </source>
</evidence>
<dbReference type="GO" id="GO:0005829">
    <property type="term" value="C:cytosol"/>
    <property type="evidence" value="ECO:0007669"/>
    <property type="project" value="TreeGrafter"/>
</dbReference>
<dbReference type="Gene3D" id="2.170.190.11">
    <property type="entry name" value="Molybdopterin biosynthesis moea protein, domain 3"/>
    <property type="match status" value="1"/>
</dbReference>
<dbReference type="PANTHER" id="PTHR10192">
    <property type="entry name" value="MOLYBDOPTERIN BIOSYNTHESIS PROTEIN"/>
    <property type="match status" value="1"/>
</dbReference>
<dbReference type="Pfam" id="PF03454">
    <property type="entry name" value="MoeA_C"/>
    <property type="match status" value="1"/>
</dbReference>
<name>A0A366I5N3_9FIRM</name>
<comment type="catalytic activity">
    <reaction evidence="9">
        <text>adenylyl-molybdopterin + molybdate = Mo-molybdopterin + AMP + H(+)</text>
        <dbReference type="Rhea" id="RHEA:35047"/>
        <dbReference type="ChEBI" id="CHEBI:15378"/>
        <dbReference type="ChEBI" id="CHEBI:36264"/>
        <dbReference type="ChEBI" id="CHEBI:62727"/>
        <dbReference type="ChEBI" id="CHEBI:71302"/>
        <dbReference type="ChEBI" id="CHEBI:456215"/>
        <dbReference type="EC" id="2.10.1.1"/>
    </reaction>
</comment>
<keyword evidence="7 10" id="KW-0500">Molybdenum</keyword>
<evidence type="ECO:0000256" key="1">
    <source>
        <dbReference type="ARBA" id="ARBA00002901"/>
    </source>
</evidence>
<dbReference type="InterPro" id="IPR005110">
    <property type="entry name" value="MoeA_linker/N"/>
</dbReference>
<dbReference type="InterPro" id="IPR036688">
    <property type="entry name" value="MoeA_C_domain_IV_sf"/>
</dbReference>
<dbReference type="GO" id="GO:0061599">
    <property type="term" value="F:molybdopterin molybdotransferase activity"/>
    <property type="evidence" value="ECO:0007669"/>
    <property type="project" value="UniProtKB-UniRule"/>
</dbReference>
<comment type="function">
    <text evidence="2">May be involved in the biosynthesis of molybdopterin.</text>
</comment>
<evidence type="ECO:0000313" key="12">
    <source>
        <dbReference type="EMBL" id="RBP62617.1"/>
    </source>
</evidence>
<keyword evidence="8 10" id="KW-0501">Molybdenum cofactor biosynthesis</keyword>
<keyword evidence="10" id="KW-0460">Magnesium</keyword>
<dbReference type="NCBIfam" id="TIGR00177">
    <property type="entry name" value="molyb_syn"/>
    <property type="match status" value="1"/>
</dbReference>
<dbReference type="CDD" id="cd00887">
    <property type="entry name" value="MoeA"/>
    <property type="match status" value="1"/>
</dbReference>
<dbReference type="EC" id="2.10.1.1" evidence="5 10"/>
<accession>A0A366I5N3</accession>
<dbReference type="UniPathway" id="UPA00344"/>
<evidence type="ECO:0000259" key="11">
    <source>
        <dbReference type="SMART" id="SM00852"/>
    </source>
</evidence>
<evidence type="ECO:0000256" key="9">
    <source>
        <dbReference type="ARBA" id="ARBA00047317"/>
    </source>
</evidence>
<dbReference type="SUPFAM" id="SSF63867">
    <property type="entry name" value="MoeA C-terminal domain-like"/>
    <property type="match status" value="1"/>
</dbReference>
<reference evidence="12 13" key="1">
    <citation type="submission" date="2018-06" db="EMBL/GenBank/DDBJ databases">
        <title>Genomic Encyclopedia of Type Strains, Phase IV (KMG-IV): sequencing the most valuable type-strain genomes for metagenomic binning, comparative biology and taxonomic classification.</title>
        <authorList>
            <person name="Goeker M."/>
        </authorList>
    </citation>
    <scope>NUCLEOTIDE SEQUENCE [LARGE SCALE GENOMIC DNA]</scope>
    <source>
        <strain evidence="12 13">DSM 22112</strain>
    </source>
</reference>
<evidence type="ECO:0000313" key="13">
    <source>
        <dbReference type="Proteomes" id="UP000253490"/>
    </source>
</evidence>
<dbReference type="SMART" id="SM00852">
    <property type="entry name" value="MoCF_biosynth"/>
    <property type="match status" value="1"/>
</dbReference>
<evidence type="ECO:0000256" key="10">
    <source>
        <dbReference type="RuleBase" id="RU365090"/>
    </source>
</evidence>